<evidence type="ECO:0000313" key="9">
    <source>
        <dbReference type="EMBL" id="KAA8587933.1"/>
    </source>
</evidence>
<feature type="compositionally biased region" description="Basic and acidic residues" evidence="5">
    <location>
        <begin position="1699"/>
        <end position="1716"/>
    </location>
</feature>
<feature type="domain" description="PDZ" evidence="8">
    <location>
        <begin position="1277"/>
        <end position="1358"/>
    </location>
</feature>
<feature type="compositionally biased region" description="Low complexity" evidence="5">
    <location>
        <begin position="1239"/>
        <end position="1256"/>
    </location>
</feature>
<feature type="region of interest" description="Disordered" evidence="5">
    <location>
        <begin position="1058"/>
        <end position="1269"/>
    </location>
</feature>
<name>A0A5J5D490_9PERO</name>
<evidence type="ECO:0000256" key="2">
    <source>
        <dbReference type="ARBA" id="ARBA00022833"/>
    </source>
</evidence>
<feature type="compositionally biased region" description="Acidic residues" evidence="5">
    <location>
        <begin position="1219"/>
        <end position="1232"/>
    </location>
</feature>
<gene>
    <name evidence="9" type="ORF">FQN60_001127</name>
</gene>
<dbReference type="CDD" id="cd08368">
    <property type="entry name" value="LIM"/>
    <property type="match status" value="1"/>
</dbReference>
<dbReference type="Pfam" id="PF00595">
    <property type="entry name" value="PDZ"/>
    <property type="match status" value="1"/>
</dbReference>
<dbReference type="SUPFAM" id="SSF50156">
    <property type="entry name" value="PDZ domain-like"/>
    <property type="match status" value="1"/>
</dbReference>
<sequence length="1987" mass="223119">MEWRQQSTVSYDEAYLEAQRWIEAVTKKTFGSDDFRSALENGVLLCEPGNVFKLKQLVAEAFWATVAPFTLVRSPFSFHQCWAGSRQVVWWVCQLRERGPGFEAHWSESRGRELKMTASASAQRKYAVIDMVLDVPAYTNSLDNLNVFLKACGKLGLKEAQLFHPGDLQDLSTRVTVKHQETNRRLKNVLITIYWLGRRAQCERFYDGPYLNFKAFEGLLGTALYKALQESSSQKGSNVRDSGFGDSWYSEREELFHPREGEGGGHRRDDSLDSLDSLGSRPQSISSETTLKGSSEGCCSDTEADSVYRMAENKDSLSYRRSVTITPKASSQFNQFLPTKDKASGYVPAPLRKKRAERNEDSRRSWANPSSTEDEGTLTSETRLSSDCYDNSRVSQSALPEAHLQWAFEYESGSDSDADRPDPDLVLDDLASRRFHSPSPAPPTNFAVPISPLAAGRASGGSRGPGHKVTMIPSVAPQPNVTSLSSGINSGETKPFQPGTVRMDHQCPVSTDSLFREICYDSEDEDDDVGYADPIQDDLYSRKMGVKPQQVAKVSYDKFLPKFWTPEEDIHIQKIKLGSQRRPWYKKMQGVSPHIPAHTLPQLPKIQPPLLENPLLVFAPVDPASGPRLVKCERWPLLGRQDPREPPDPFDYESLYPDLENDDMFTRRTLAFQSNPDLAMMKTQLTAKRRPYTSEPQLNIITQRHSCVCTDEIDFPDIEQDDVVYRKEKNQQAQQHRPLSGAPDNYAPMPIPEPWALPPNLKARLLCPPCPLTKESSADRQNQVQNEMRPKTDDMLVRKLGVCSDQSQSSMKGPSANQMTPSVPSSCSEGDLQRWQAIREASQLRHRKRLMVERLAALKLSKSTSDILVDPTVIQQVRFEELQKYRERIKSTEDKWQDDLSKWKNRRRSVNSDIVKKKEEREKIEEITYSNRRSKTFKEMQEERENKGQNSIGGRLPSLSHLDSEDVFDTPVITPRTRTFPARSYTIDTPYCSSEPLEPSPKEVDLPAASPATGKAASPPTSLEVDIVDSPAGSDTTTTITPTSRSFFHSSLSPAAAVAAPLQKSPVSERTSTVKTEETTTTISSSGFPQKVPEPRTSLLRTQTEVGAPSSGSLYKQQPQPISMEPKPPGVSRVSASLPRSYQRSDSARLTSVIAPRPFGTQSSRLTSLPRAATTDNSQKRVNGDASISKKLSVPSRYHQFMTSEDETHSQSSSAHSSEEEEEEEEEKEEEKEDKTTAKSITSSQSVSPVPPQIKSEAPVSAAPAKETSQENYCEMRISLNQKPNSSRDFGFQATWDSTGARITSIQLGSPAEMCQLQVGDEVLTVNGHQVAEMSYPDWKSCMEKALQEGSLIMDIRHHGKNKWDRDQPSLPFKSHKTINLTSTDPILVGSPDKNTVSSSLDFTSRSSMEKLVSKEAPAHPVVDVASNGVNGGFREQSVTMRNKGGSGSSVSALVYLCGGSESAMPDEKYKRDQEKLQEEWLKAQQEVAESINQEEPGSLEMIRHSISPFPSLSTTNQPTSPSWEEEERKKKEEQERQKQAEEQERQRQAEERRKREEEERELQRLQEERKRKERQEEEERKMREEEDLRWQRRREEERKEASRRQEAAEQQRRERERAFEQQQPWADGSHGFANVQSSLSFTDRTKSKSSPQLDEEEKPQRKGVYVQPGGMAHWLLEEQLRSARDKQAQSQRAASELETERRNILNAMRYREPERVTGSGLGDKRSQQSVSQAELERQQILNEMKKKTPLLRDKSWIRERSSTTTMIQESDVPPMRRGESLDNLDASYNSWRSSWTPRSNSYIPNYTRPHSALSGSTSFYGGGLGGQRLGSSILPSSSSMGSLRGGAGTPSSPWSQQSPSPSPSSPSPPSSEAGAPEQRSRSVSGRKICTFCDTTLGKGAAMIIESLGLCYHLGCFKCIDCKSDLGGSEAGAEVRIRNKQLYCNTCYMRFKGVWPANLYVIAHEPEDVHSERMSPDSYKGYITASG</sequence>
<dbReference type="FunFam" id="2.10.110.10:FF:000041">
    <property type="entry name" value="LIM and calponin homology domains 1"/>
    <property type="match status" value="1"/>
</dbReference>
<dbReference type="Gene3D" id="1.10.418.10">
    <property type="entry name" value="Calponin-like domain"/>
    <property type="match status" value="1"/>
</dbReference>
<evidence type="ECO:0000256" key="5">
    <source>
        <dbReference type="SAM" id="MobiDB-lite"/>
    </source>
</evidence>
<dbReference type="Pfam" id="PF00412">
    <property type="entry name" value="LIM"/>
    <property type="match status" value="1"/>
</dbReference>
<evidence type="ECO:0000256" key="1">
    <source>
        <dbReference type="ARBA" id="ARBA00022723"/>
    </source>
</evidence>
<dbReference type="PANTHER" id="PTHR46767:SF1">
    <property type="entry name" value="LIM DOMAIN ONLY PROTEIN 7"/>
    <property type="match status" value="1"/>
</dbReference>
<evidence type="ECO:0000259" key="6">
    <source>
        <dbReference type="PROSITE" id="PS50021"/>
    </source>
</evidence>
<evidence type="ECO:0000313" key="10">
    <source>
        <dbReference type="Proteomes" id="UP000327493"/>
    </source>
</evidence>
<keyword evidence="2 4" id="KW-0862">Zinc</keyword>
<feature type="region of interest" description="Disordered" evidence="5">
    <location>
        <begin position="334"/>
        <end position="383"/>
    </location>
</feature>
<accession>A0A5J5D490</accession>
<dbReference type="SUPFAM" id="SSF47576">
    <property type="entry name" value="Calponin-homology domain, CH-domain"/>
    <property type="match status" value="2"/>
</dbReference>
<feature type="region of interest" description="Disordered" evidence="5">
    <location>
        <begin position="934"/>
        <end position="963"/>
    </location>
</feature>
<feature type="compositionally biased region" description="Polar residues" evidence="5">
    <location>
        <begin position="1635"/>
        <end position="1653"/>
    </location>
</feature>
<feature type="non-terminal residue" evidence="9">
    <location>
        <position position="1987"/>
    </location>
</feature>
<feature type="compositionally biased region" description="Polar residues" evidence="5">
    <location>
        <begin position="1509"/>
        <end position="1523"/>
    </location>
</feature>
<feature type="compositionally biased region" description="Polar residues" evidence="5">
    <location>
        <begin position="1099"/>
        <end position="1121"/>
    </location>
</feature>
<feature type="domain" description="LIM zinc-binding" evidence="7">
    <location>
        <begin position="1888"/>
        <end position="1954"/>
    </location>
</feature>
<dbReference type="SMART" id="SM00132">
    <property type="entry name" value="LIM"/>
    <property type="match status" value="1"/>
</dbReference>
<keyword evidence="3 4" id="KW-0440">LIM domain</keyword>
<feature type="region of interest" description="Disordered" evidence="5">
    <location>
        <begin position="257"/>
        <end position="299"/>
    </location>
</feature>
<dbReference type="PROSITE" id="PS50021">
    <property type="entry name" value="CH"/>
    <property type="match status" value="1"/>
</dbReference>
<evidence type="ECO:0000259" key="7">
    <source>
        <dbReference type="PROSITE" id="PS50023"/>
    </source>
</evidence>
<dbReference type="InterPro" id="IPR036034">
    <property type="entry name" value="PDZ_sf"/>
</dbReference>
<dbReference type="InterPro" id="IPR036872">
    <property type="entry name" value="CH_dom_sf"/>
</dbReference>
<dbReference type="PANTHER" id="PTHR46767">
    <property type="entry name" value="LIM DOMAIN ONLY PROTEIN 7"/>
    <property type="match status" value="1"/>
</dbReference>
<feature type="domain" description="Calponin-homology (CH)" evidence="6">
    <location>
        <begin position="12"/>
        <end position="201"/>
    </location>
</feature>
<evidence type="ECO:0000259" key="8">
    <source>
        <dbReference type="PROSITE" id="PS50106"/>
    </source>
</evidence>
<dbReference type="GO" id="GO:0023051">
    <property type="term" value="P:regulation of signaling"/>
    <property type="evidence" value="ECO:0007669"/>
    <property type="project" value="InterPro"/>
</dbReference>
<keyword evidence="10" id="KW-1185">Reference proteome</keyword>
<dbReference type="Gene3D" id="2.10.110.10">
    <property type="entry name" value="Cysteine Rich Protein"/>
    <property type="match status" value="1"/>
</dbReference>
<organism evidence="9 10">
    <name type="scientific">Etheostoma spectabile</name>
    <name type="common">orangethroat darter</name>
    <dbReference type="NCBI Taxonomy" id="54343"/>
    <lineage>
        <taxon>Eukaryota</taxon>
        <taxon>Metazoa</taxon>
        <taxon>Chordata</taxon>
        <taxon>Craniata</taxon>
        <taxon>Vertebrata</taxon>
        <taxon>Euteleostomi</taxon>
        <taxon>Actinopterygii</taxon>
        <taxon>Neopterygii</taxon>
        <taxon>Teleostei</taxon>
        <taxon>Neoteleostei</taxon>
        <taxon>Acanthomorphata</taxon>
        <taxon>Eupercaria</taxon>
        <taxon>Perciformes</taxon>
        <taxon>Percoidei</taxon>
        <taxon>Percidae</taxon>
        <taxon>Etheostomatinae</taxon>
        <taxon>Etheostoma</taxon>
    </lineage>
</organism>
<dbReference type="InterPro" id="IPR029978">
    <property type="entry name" value="LMO-7"/>
</dbReference>
<feature type="compositionally biased region" description="Basic and acidic residues" evidence="5">
    <location>
        <begin position="1527"/>
        <end position="1620"/>
    </location>
</feature>
<protein>
    <recommendedName>
        <fullName evidence="11">LIM domain only protein 7</fullName>
    </recommendedName>
</protein>
<dbReference type="PROSITE" id="PS50106">
    <property type="entry name" value="PDZ"/>
    <property type="match status" value="1"/>
</dbReference>
<feature type="region of interest" description="Disordered" evidence="5">
    <location>
        <begin position="806"/>
        <end position="828"/>
    </location>
</feature>
<feature type="compositionally biased region" description="Polar residues" evidence="5">
    <location>
        <begin position="365"/>
        <end position="383"/>
    </location>
</feature>
<evidence type="ECO:0000256" key="4">
    <source>
        <dbReference type="PROSITE-ProRule" id="PRU00125"/>
    </source>
</evidence>
<dbReference type="PROSITE" id="PS00478">
    <property type="entry name" value="LIM_DOMAIN_1"/>
    <property type="match status" value="1"/>
</dbReference>
<feature type="region of interest" description="Disordered" evidence="5">
    <location>
        <begin position="1683"/>
        <end position="1736"/>
    </location>
</feature>
<feature type="region of interest" description="Disordered" evidence="5">
    <location>
        <begin position="1832"/>
        <end position="1882"/>
    </location>
</feature>
<feature type="compositionally biased region" description="Low complexity" evidence="5">
    <location>
        <begin position="1832"/>
        <end position="1843"/>
    </location>
</feature>
<feature type="compositionally biased region" description="Low complexity" evidence="5">
    <location>
        <begin position="1851"/>
        <end position="1860"/>
    </location>
</feature>
<feature type="compositionally biased region" description="Polar residues" evidence="5">
    <location>
        <begin position="1134"/>
        <end position="1150"/>
    </location>
</feature>
<dbReference type="InterPro" id="IPR001781">
    <property type="entry name" value="Znf_LIM"/>
</dbReference>
<dbReference type="EMBL" id="VOFY01000011">
    <property type="protein sequence ID" value="KAA8587933.1"/>
    <property type="molecule type" value="Genomic_DNA"/>
</dbReference>
<feature type="compositionally biased region" description="Pro residues" evidence="5">
    <location>
        <begin position="1861"/>
        <end position="1870"/>
    </location>
</feature>
<dbReference type="Gene3D" id="2.30.42.10">
    <property type="match status" value="1"/>
</dbReference>
<dbReference type="Pfam" id="PF15949">
    <property type="entry name" value="DUF4757"/>
    <property type="match status" value="2"/>
</dbReference>
<feature type="region of interest" description="Disordered" evidence="5">
    <location>
        <begin position="986"/>
        <end position="1045"/>
    </location>
</feature>
<evidence type="ECO:0008006" key="11">
    <source>
        <dbReference type="Google" id="ProtNLM"/>
    </source>
</evidence>
<comment type="caution">
    <text evidence="9">The sequence shown here is derived from an EMBL/GenBank/DDBJ whole genome shotgun (WGS) entry which is preliminary data.</text>
</comment>
<dbReference type="InterPro" id="IPR001478">
    <property type="entry name" value="PDZ"/>
</dbReference>
<dbReference type="Proteomes" id="UP000327493">
    <property type="component" value="Chromosome 11"/>
</dbReference>
<keyword evidence="1 4" id="KW-0479">Metal-binding</keyword>
<evidence type="ECO:0000256" key="3">
    <source>
        <dbReference type="ARBA" id="ARBA00023038"/>
    </source>
</evidence>
<feature type="compositionally biased region" description="Polar residues" evidence="5">
    <location>
        <begin position="282"/>
        <end position="293"/>
    </location>
</feature>
<feature type="compositionally biased region" description="Basic and acidic residues" evidence="5">
    <location>
        <begin position="936"/>
        <end position="947"/>
    </location>
</feature>
<dbReference type="PROSITE" id="PS50023">
    <property type="entry name" value="LIM_DOMAIN_2"/>
    <property type="match status" value="1"/>
</dbReference>
<reference evidence="9 10" key="1">
    <citation type="submission" date="2019-08" db="EMBL/GenBank/DDBJ databases">
        <title>A chromosome-level genome assembly, high-density linkage maps, and genome scans reveal the genomic architecture of hybrid incompatibilities underlying speciation via character displacement in darters (Percidae: Etheostominae).</title>
        <authorList>
            <person name="Moran R.L."/>
            <person name="Catchen J.M."/>
            <person name="Fuller R.C."/>
        </authorList>
    </citation>
    <scope>NUCLEOTIDE SEQUENCE [LARGE SCALE GENOMIC DNA]</scope>
    <source>
        <strain evidence="9">EspeVRDwgs_2016</strain>
        <tissue evidence="9">Muscle</tissue>
    </source>
</reference>
<dbReference type="GO" id="GO:0030155">
    <property type="term" value="P:regulation of cell adhesion"/>
    <property type="evidence" value="ECO:0007669"/>
    <property type="project" value="InterPro"/>
</dbReference>
<feature type="region of interest" description="Disordered" evidence="5">
    <location>
        <begin position="1508"/>
        <end position="1670"/>
    </location>
</feature>
<dbReference type="InterPro" id="IPR001715">
    <property type="entry name" value="CH_dom"/>
</dbReference>
<feature type="compositionally biased region" description="Basic and acidic residues" evidence="5">
    <location>
        <begin position="257"/>
        <end position="271"/>
    </location>
</feature>
<feature type="compositionally biased region" description="Low complexity" evidence="5">
    <location>
        <begin position="1058"/>
        <end position="1086"/>
    </location>
</feature>
<dbReference type="InterPro" id="IPR031865">
    <property type="entry name" value="DUF4757"/>
</dbReference>
<dbReference type="GO" id="GO:0046872">
    <property type="term" value="F:metal ion binding"/>
    <property type="evidence" value="ECO:0007669"/>
    <property type="project" value="UniProtKB-KW"/>
</dbReference>
<proteinExistence type="predicted"/>